<reference evidence="1" key="2">
    <citation type="submission" date="2025-09" db="UniProtKB">
        <authorList>
            <consortium name="Ensembl"/>
        </authorList>
    </citation>
    <scope>IDENTIFICATION</scope>
</reference>
<protein>
    <submittedName>
        <fullName evidence="1">Uncharacterized protein</fullName>
    </submittedName>
</protein>
<accession>A0A8C9PXP6</accession>
<name>A0A8C9PXP6_SPEDA</name>
<dbReference type="AlphaFoldDB" id="A0A8C9PXP6"/>
<dbReference type="Proteomes" id="UP000694422">
    <property type="component" value="Unplaced"/>
</dbReference>
<evidence type="ECO:0000313" key="1">
    <source>
        <dbReference type="Ensembl" id="ENSSDAP00000015299.1"/>
    </source>
</evidence>
<evidence type="ECO:0000313" key="2">
    <source>
        <dbReference type="Proteomes" id="UP000694422"/>
    </source>
</evidence>
<dbReference type="Ensembl" id="ENSSDAT00000017353.1">
    <property type="protein sequence ID" value="ENSSDAP00000015299.1"/>
    <property type="gene ID" value="ENSSDAG00000013795.1"/>
</dbReference>
<reference evidence="1" key="1">
    <citation type="submission" date="2025-08" db="UniProtKB">
        <authorList>
            <consortium name="Ensembl"/>
        </authorList>
    </citation>
    <scope>IDENTIFICATION</scope>
</reference>
<proteinExistence type="predicted"/>
<keyword evidence="2" id="KW-1185">Reference proteome</keyword>
<organism evidence="1 2">
    <name type="scientific">Spermophilus dauricus</name>
    <name type="common">Daurian ground squirrel</name>
    <dbReference type="NCBI Taxonomy" id="99837"/>
    <lineage>
        <taxon>Eukaryota</taxon>
        <taxon>Metazoa</taxon>
        <taxon>Chordata</taxon>
        <taxon>Craniata</taxon>
        <taxon>Vertebrata</taxon>
        <taxon>Euteleostomi</taxon>
        <taxon>Mammalia</taxon>
        <taxon>Eutheria</taxon>
        <taxon>Euarchontoglires</taxon>
        <taxon>Glires</taxon>
        <taxon>Rodentia</taxon>
        <taxon>Sciuromorpha</taxon>
        <taxon>Sciuridae</taxon>
        <taxon>Xerinae</taxon>
        <taxon>Marmotini</taxon>
        <taxon>Spermophilus</taxon>
    </lineage>
</organism>
<sequence>VYFGRKRYILYAFFSFCRFPVYFLRLQKSLCHQPWDLRPRGCLVGSEGRECRPEVHGPSSEFQGRPLDLEGLLGTEVKKVVNGGTFVLELTGRIEQIEDLNISSNLDRSS</sequence>